<keyword evidence="5" id="KW-1185">Reference proteome</keyword>
<dbReference type="Proteomes" id="UP000504608">
    <property type="component" value="Unplaced"/>
</dbReference>
<accession>A0A6J1L2Y7</accession>
<evidence type="ECO:0000313" key="6">
    <source>
        <dbReference type="RefSeq" id="XP_023005718.1"/>
    </source>
</evidence>
<evidence type="ECO:0000256" key="3">
    <source>
        <dbReference type="SAM" id="MobiDB-lite"/>
    </source>
</evidence>
<keyword evidence="4" id="KW-0812">Transmembrane</keyword>
<dbReference type="PANTHER" id="PTHR31234:SF55">
    <property type="entry name" value="LATE EMBRYOGENESIS ABUNDANT (LEA) HYDROXYPROLINE-RICH GLYCOPROTEIN FAMILY"/>
    <property type="match status" value="1"/>
</dbReference>
<dbReference type="GO" id="GO:0005886">
    <property type="term" value="C:plasma membrane"/>
    <property type="evidence" value="ECO:0007669"/>
    <property type="project" value="TreeGrafter"/>
</dbReference>
<keyword evidence="2 4" id="KW-0472">Membrane</keyword>
<dbReference type="PANTHER" id="PTHR31234">
    <property type="entry name" value="LATE EMBRYOGENESIS ABUNDANT (LEA) HYDROXYPROLINE-RICH GLYCOPROTEIN FAMILY"/>
    <property type="match status" value="1"/>
</dbReference>
<dbReference type="AlphaFoldDB" id="A0A6J1L2Y7"/>
<dbReference type="OrthoDB" id="695142at2759"/>
<comment type="subcellular location">
    <subcellularLocation>
        <location evidence="1">Membrane</location>
    </subcellularLocation>
</comment>
<gene>
    <name evidence="6" type="primary">LOC111498631</name>
</gene>
<proteinExistence type="predicted"/>
<evidence type="ECO:0000256" key="1">
    <source>
        <dbReference type="ARBA" id="ARBA00004370"/>
    </source>
</evidence>
<keyword evidence="4" id="KW-1133">Transmembrane helix</keyword>
<dbReference type="GeneID" id="111498631"/>
<evidence type="ECO:0000256" key="4">
    <source>
        <dbReference type="SAM" id="Phobius"/>
    </source>
</evidence>
<dbReference type="RefSeq" id="XP_023005718.1">
    <property type="nucleotide sequence ID" value="XM_023149950.1"/>
</dbReference>
<reference evidence="6" key="1">
    <citation type="submission" date="2025-08" db="UniProtKB">
        <authorList>
            <consortium name="RefSeq"/>
        </authorList>
    </citation>
    <scope>IDENTIFICATION</scope>
    <source>
        <tissue evidence="6">Young leaves</tissue>
    </source>
</reference>
<dbReference type="InterPro" id="IPR044839">
    <property type="entry name" value="NDR1-like"/>
</dbReference>
<evidence type="ECO:0000313" key="5">
    <source>
        <dbReference type="Proteomes" id="UP000504608"/>
    </source>
</evidence>
<feature type="transmembrane region" description="Helical" evidence="4">
    <location>
        <begin position="87"/>
        <end position="114"/>
    </location>
</feature>
<dbReference type="GO" id="GO:0098542">
    <property type="term" value="P:defense response to other organism"/>
    <property type="evidence" value="ECO:0007669"/>
    <property type="project" value="InterPro"/>
</dbReference>
<evidence type="ECO:0000256" key="2">
    <source>
        <dbReference type="ARBA" id="ARBA00023136"/>
    </source>
</evidence>
<name>A0A6J1L2Y7_CUCMA</name>
<protein>
    <submittedName>
        <fullName evidence="6">Uncharacterized protein LOC111498631</fullName>
    </submittedName>
</protein>
<organism evidence="5 6">
    <name type="scientific">Cucurbita maxima</name>
    <name type="common">Pumpkin</name>
    <name type="synonym">Winter squash</name>
    <dbReference type="NCBI Taxonomy" id="3661"/>
    <lineage>
        <taxon>Eukaryota</taxon>
        <taxon>Viridiplantae</taxon>
        <taxon>Streptophyta</taxon>
        <taxon>Embryophyta</taxon>
        <taxon>Tracheophyta</taxon>
        <taxon>Spermatophyta</taxon>
        <taxon>Magnoliopsida</taxon>
        <taxon>eudicotyledons</taxon>
        <taxon>Gunneridae</taxon>
        <taxon>Pentapetalae</taxon>
        <taxon>rosids</taxon>
        <taxon>fabids</taxon>
        <taxon>Cucurbitales</taxon>
        <taxon>Cucurbitaceae</taxon>
        <taxon>Cucurbiteae</taxon>
        <taxon>Cucurbita</taxon>
    </lineage>
</organism>
<feature type="compositionally biased region" description="Low complexity" evidence="3">
    <location>
        <begin position="1"/>
        <end position="18"/>
    </location>
</feature>
<sequence>MASSSDNQQSKSKSTDSQPLPPPSAAHNPPPIYPPPTMGYPPAPHPGYPPAPGAYPPYNGYAYAQAPPTAYYHNSPQNYGVEPFHAALIRGIVTALIILVVLMMLSSIITWIILRPEIPTFRVDTLGVTNFNISKSNYSGNWNATLVVQNPNKKLNLTFKRIQGFVGYKDNTLAMSFADPFFLGVERTNLMRVRWTSSSPDDPGHWEETEEKLGKEKATRKVSFNLRFFVWTTFQSGSWWTRHVILRVFCDDLKIDFGTPNSVNGSFSAYGHHMHCTVLM</sequence>
<dbReference type="KEGG" id="cmax:111498631"/>
<feature type="region of interest" description="Disordered" evidence="3">
    <location>
        <begin position="1"/>
        <end position="40"/>
    </location>
</feature>
<feature type="compositionally biased region" description="Pro residues" evidence="3">
    <location>
        <begin position="19"/>
        <end position="40"/>
    </location>
</feature>